<protein>
    <recommendedName>
        <fullName evidence="2">ANTAR domain-containing protein</fullName>
    </recommendedName>
</protein>
<accession>A0A0A6UJM7</accession>
<keyword evidence="4" id="KW-1185">Reference proteome</keyword>
<feature type="domain" description="ANTAR" evidence="2">
    <location>
        <begin position="26"/>
        <end position="87"/>
    </location>
</feature>
<evidence type="ECO:0000256" key="1">
    <source>
        <dbReference type="SAM" id="MobiDB-lite"/>
    </source>
</evidence>
<name>A0A0A6UJM7_ACTUT</name>
<dbReference type="EMBL" id="JRTT01000025">
    <property type="protein sequence ID" value="KHD75656.1"/>
    <property type="molecule type" value="Genomic_DNA"/>
</dbReference>
<dbReference type="AlphaFoldDB" id="A0A0A6UJM7"/>
<evidence type="ECO:0000313" key="4">
    <source>
        <dbReference type="Proteomes" id="UP000054537"/>
    </source>
</evidence>
<organism evidence="3 4">
    <name type="scientific">Actinoplanes utahensis</name>
    <dbReference type="NCBI Taxonomy" id="1869"/>
    <lineage>
        <taxon>Bacteria</taxon>
        <taxon>Bacillati</taxon>
        <taxon>Actinomycetota</taxon>
        <taxon>Actinomycetes</taxon>
        <taxon>Micromonosporales</taxon>
        <taxon>Micromonosporaceae</taxon>
        <taxon>Actinoplanes</taxon>
    </lineage>
</organism>
<dbReference type="Pfam" id="PF03861">
    <property type="entry name" value="ANTAR"/>
    <property type="match status" value="1"/>
</dbReference>
<reference evidence="3 4" key="1">
    <citation type="submission" date="2014-10" db="EMBL/GenBank/DDBJ databases">
        <title>Draft genome sequence of Actinoplanes utahensis NRRL 12052.</title>
        <authorList>
            <person name="Velasco-Bucheli B."/>
            <person name="del Cerro C."/>
            <person name="Hormigo D."/>
            <person name="Garcia J.L."/>
            <person name="Acebal C."/>
            <person name="Arroyo M."/>
            <person name="de la Mata I."/>
        </authorList>
    </citation>
    <scope>NUCLEOTIDE SEQUENCE [LARGE SCALE GENOMIC DNA]</scope>
    <source>
        <strain evidence="3 4">NRRL 12052</strain>
    </source>
</reference>
<feature type="region of interest" description="Disordered" evidence="1">
    <location>
        <begin position="73"/>
        <end position="108"/>
    </location>
</feature>
<dbReference type="InterPro" id="IPR005561">
    <property type="entry name" value="ANTAR"/>
</dbReference>
<dbReference type="InterPro" id="IPR036388">
    <property type="entry name" value="WH-like_DNA-bd_sf"/>
</dbReference>
<evidence type="ECO:0000259" key="2">
    <source>
        <dbReference type="PROSITE" id="PS50921"/>
    </source>
</evidence>
<dbReference type="PROSITE" id="PS50921">
    <property type="entry name" value="ANTAR"/>
    <property type="match status" value="1"/>
</dbReference>
<evidence type="ECO:0000313" key="3">
    <source>
        <dbReference type="EMBL" id="KHD75656.1"/>
    </source>
</evidence>
<dbReference type="Proteomes" id="UP000054537">
    <property type="component" value="Unassembled WGS sequence"/>
</dbReference>
<gene>
    <name evidence="3" type="ORF">MB27_21875</name>
</gene>
<comment type="caution">
    <text evidence="3">The sequence shown here is derived from an EMBL/GenBank/DDBJ whole genome shotgun (WGS) entry which is preliminary data.</text>
</comment>
<dbReference type="GO" id="GO:0003723">
    <property type="term" value="F:RNA binding"/>
    <property type="evidence" value="ECO:0007669"/>
    <property type="project" value="InterPro"/>
</dbReference>
<dbReference type="RefSeq" id="WP_043527101.1">
    <property type="nucleotide sequence ID" value="NZ_BAABKU010000012.1"/>
</dbReference>
<dbReference type="SMART" id="SM01012">
    <property type="entry name" value="ANTAR"/>
    <property type="match status" value="1"/>
</dbReference>
<sequence length="108" mass="11400">MAPLIAGVRTVYTTQAPPAGTRPDIDDGARQLLTGLARALSVRATIQQAVGVLMARNGRDAAERYRRLRLRAAETGSSLTDTPTALLDGAATPPPAPPGTVRCERRPQ</sequence>
<feature type="compositionally biased region" description="Low complexity" evidence="1">
    <location>
        <begin position="80"/>
        <end position="91"/>
    </location>
</feature>
<proteinExistence type="predicted"/>
<dbReference type="Gene3D" id="1.10.10.10">
    <property type="entry name" value="Winged helix-like DNA-binding domain superfamily/Winged helix DNA-binding domain"/>
    <property type="match status" value="1"/>
</dbReference>